<proteinExistence type="predicted"/>
<comment type="caution">
    <text evidence="1">The sequence shown here is derived from an EMBL/GenBank/DDBJ whole genome shotgun (WGS) entry which is preliminary data.</text>
</comment>
<dbReference type="RefSeq" id="WP_095621536.1">
    <property type="nucleotide sequence ID" value="NZ_NSKB01000005.1"/>
</dbReference>
<dbReference type="PROSITE" id="PS51257">
    <property type="entry name" value="PROKAR_LIPOPROTEIN"/>
    <property type="match status" value="1"/>
</dbReference>
<gene>
    <name evidence="1" type="ORF">CK498_14265</name>
</gene>
<dbReference type="EMBL" id="NSKB01000005">
    <property type="protein sequence ID" value="PAU76067.1"/>
    <property type="molecule type" value="Genomic_DNA"/>
</dbReference>
<dbReference type="Proteomes" id="UP000217771">
    <property type="component" value="Unassembled WGS sequence"/>
</dbReference>
<name>A0A2A2EUN5_9GAMM</name>
<organism evidence="1 2">
    <name type="scientific">Halomonas salipaludis</name>
    <dbReference type="NCBI Taxonomy" id="2032625"/>
    <lineage>
        <taxon>Bacteria</taxon>
        <taxon>Pseudomonadati</taxon>
        <taxon>Pseudomonadota</taxon>
        <taxon>Gammaproteobacteria</taxon>
        <taxon>Oceanospirillales</taxon>
        <taxon>Halomonadaceae</taxon>
        <taxon>Halomonas</taxon>
    </lineage>
</organism>
<keyword evidence="2" id="KW-1185">Reference proteome</keyword>
<dbReference type="AlphaFoldDB" id="A0A2A2EUN5"/>
<evidence type="ECO:0000313" key="2">
    <source>
        <dbReference type="Proteomes" id="UP000217771"/>
    </source>
</evidence>
<dbReference type="OrthoDB" id="9943840at2"/>
<protein>
    <recommendedName>
        <fullName evidence="3">Lipoprotein</fullName>
    </recommendedName>
</protein>
<reference evidence="1 2" key="1">
    <citation type="submission" date="2017-08" db="EMBL/GenBank/DDBJ databases">
        <title>Halomonas alkalisoli sp. nov., isolated from saline alkaline soil.</title>
        <authorList>
            <person name="Wang D."/>
            <person name="Zhang G."/>
        </authorList>
    </citation>
    <scope>NUCLEOTIDE SEQUENCE [LARGE SCALE GENOMIC DNA]</scope>
    <source>
        <strain evidence="1 2">WRN001</strain>
    </source>
</reference>
<sequence length="192" mass="22182">MIKKLLLGLLLITMIVGCTNQSDKLHTDLLEGSDPEIKIILVDENYFFDLRWSDEDKFNEVVAELKEREGLSDDMDFFFSQFFASIPFYGEAWSEHFADRLLFYVEGSRHISLMHFSAVIDEQGRRINVGHQQLPSNHTLEIHLLQDKSQIEGDLRVMFLRAEDRPSRVIEFTIPSSALPRHASDQDGARKP</sequence>
<evidence type="ECO:0000313" key="1">
    <source>
        <dbReference type="EMBL" id="PAU76067.1"/>
    </source>
</evidence>
<accession>A0A2A2EUN5</accession>
<evidence type="ECO:0008006" key="3">
    <source>
        <dbReference type="Google" id="ProtNLM"/>
    </source>
</evidence>